<dbReference type="Gramene" id="OB06G15430.1">
    <property type="protein sequence ID" value="OB06G15430.1"/>
    <property type="gene ID" value="OB06G15430"/>
</dbReference>
<evidence type="ECO:0000256" key="1">
    <source>
        <dbReference type="SAM" id="MobiDB-lite"/>
    </source>
</evidence>
<dbReference type="Proteomes" id="UP000006038">
    <property type="component" value="Chromosome 6"/>
</dbReference>
<proteinExistence type="predicted"/>
<dbReference type="HOGENOM" id="CLU_1909898_0_0_1"/>
<sequence length="133" mass="15104">MDTSGIWMRPEGNRRKGNKGRHGRELRSKRWEKDWRTGWAACHPKQRAPFGDPKFDMAFSKATGRCVPQRLERVGSSCSQSRGSESIKLLQPRSAEPVHRNGWSGLGQTLTVFQGIRSPAHLSRSTRNSYVIQ</sequence>
<reference evidence="2" key="2">
    <citation type="submission" date="2013-04" db="UniProtKB">
        <authorList>
            <consortium name="EnsemblPlants"/>
        </authorList>
    </citation>
    <scope>IDENTIFICATION</scope>
</reference>
<feature type="compositionally biased region" description="Low complexity" evidence="1">
    <location>
        <begin position="77"/>
        <end position="86"/>
    </location>
</feature>
<reference evidence="2" key="1">
    <citation type="journal article" date="2013" name="Nat. Commun.">
        <title>Whole-genome sequencing of Oryza brachyantha reveals mechanisms underlying Oryza genome evolution.</title>
        <authorList>
            <person name="Chen J."/>
            <person name="Huang Q."/>
            <person name="Gao D."/>
            <person name="Wang J."/>
            <person name="Lang Y."/>
            <person name="Liu T."/>
            <person name="Li B."/>
            <person name="Bai Z."/>
            <person name="Luis Goicoechea J."/>
            <person name="Liang C."/>
            <person name="Chen C."/>
            <person name="Zhang W."/>
            <person name="Sun S."/>
            <person name="Liao Y."/>
            <person name="Zhang X."/>
            <person name="Yang L."/>
            <person name="Song C."/>
            <person name="Wang M."/>
            <person name="Shi J."/>
            <person name="Liu G."/>
            <person name="Liu J."/>
            <person name="Zhou H."/>
            <person name="Zhou W."/>
            <person name="Yu Q."/>
            <person name="An N."/>
            <person name="Chen Y."/>
            <person name="Cai Q."/>
            <person name="Wang B."/>
            <person name="Liu B."/>
            <person name="Min J."/>
            <person name="Huang Y."/>
            <person name="Wu H."/>
            <person name="Li Z."/>
            <person name="Zhang Y."/>
            <person name="Yin Y."/>
            <person name="Song W."/>
            <person name="Jiang J."/>
            <person name="Jackson S.A."/>
            <person name="Wing R.A."/>
            <person name="Wang J."/>
            <person name="Chen M."/>
        </authorList>
    </citation>
    <scope>NUCLEOTIDE SEQUENCE [LARGE SCALE GENOMIC DNA]</scope>
    <source>
        <strain evidence="2">cv. IRGC 101232</strain>
    </source>
</reference>
<name>J3MBZ9_ORYBR</name>
<dbReference type="EnsemblPlants" id="OB06G15430.1">
    <property type="protein sequence ID" value="OB06G15430.1"/>
    <property type="gene ID" value="OB06G15430"/>
</dbReference>
<dbReference type="AlphaFoldDB" id="J3MBZ9"/>
<keyword evidence="3" id="KW-1185">Reference proteome</keyword>
<organism evidence="2">
    <name type="scientific">Oryza brachyantha</name>
    <name type="common">malo sina</name>
    <dbReference type="NCBI Taxonomy" id="4533"/>
    <lineage>
        <taxon>Eukaryota</taxon>
        <taxon>Viridiplantae</taxon>
        <taxon>Streptophyta</taxon>
        <taxon>Embryophyta</taxon>
        <taxon>Tracheophyta</taxon>
        <taxon>Spermatophyta</taxon>
        <taxon>Magnoliopsida</taxon>
        <taxon>Liliopsida</taxon>
        <taxon>Poales</taxon>
        <taxon>Poaceae</taxon>
        <taxon>BOP clade</taxon>
        <taxon>Oryzoideae</taxon>
        <taxon>Oryzeae</taxon>
        <taxon>Oryzinae</taxon>
        <taxon>Oryza</taxon>
    </lineage>
</organism>
<feature type="region of interest" description="Disordered" evidence="1">
    <location>
        <begin position="1"/>
        <end position="29"/>
    </location>
</feature>
<accession>J3MBZ9</accession>
<evidence type="ECO:0000313" key="3">
    <source>
        <dbReference type="Proteomes" id="UP000006038"/>
    </source>
</evidence>
<feature type="region of interest" description="Disordered" evidence="1">
    <location>
        <begin position="77"/>
        <end position="102"/>
    </location>
</feature>
<evidence type="ECO:0000313" key="2">
    <source>
        <dbReference type="EnsemblPlants" id="OB06G15430.1"/>
    </source>
</evidence>
<protein>
    <submittedName>
        <fullName evidence="2">Uncharacterized protein</fullName>
    </submittedName>
</protein>